<dbReference type="EMBL" id="BAAARY010000020">
    <property type="protein sequence ID" value="GAA2530253.1"/>
    <property type="molecule type" value="Genomic_DNA"/>
</dbReference>
<proteinExistence type="predicted"/>
<evidence type="ECO:0000313" key="3">
    <source>
        <dbReference type="Proteomes" id="UP001499978"/>
    </source>
</evidence>
<dbReference type="InterPro" id="IPR053141">
    <property type="entry name" value="Mycobact_SerProt_Inhib_Rv3364c"/>
</dbReference>
<organism evidence="2 3">
    <name type="scientific">Pilimelia columellifera subsp. columellifera</name>
    <dbReference type="NCBI Taxonomy" id="706583"/>
    <lineage>
        <taxon>Bacteria</taxon>
        <taxon>Bacillati</taxon>
        <taxon>Actinomycetota</taxon>
        <taxon>Actinomycetes</taxon>
        <taxon>Micromonosporales</taxon>
        <taxon>Micromonosporaceae</taxon>
        <taxon>Pilimelia</taxon>
    </lineage>
</organism>
<protein>
    <submittedName>
        <fullName evidence="2">Roadblock/LC7 domain-containing protein</fullName>
    </submittedName>
</protein>
<accession>A0ABP6B078</accession>
<dbReference type="InterPro" id="IPR004942">
    <property type="entry name" value="Roadblock/LAMTOR2_dom"/>
</dbReference>
<dbReference type="SUPFAM" id="SSF103196">
    <property type="entry name" value="Roadblock/LC7 domain"/>
    <property type="match status" value="1"/>
</dbReference>
<dbReference type="PANTHER" id="PTHR36222">
    <property type="entry name" value="SERINE PROTEASE INHIBITOR RV3364C"/>
    <property type="match status" value="1"/>
</dbReference>
<gene>
    <name evidence="2" type="ORF">GCM10010201_32080</name>
</gene>
<reference evidence="3" key="1">
    <citation type="journal article" date="2019" name="Int. J. Syst. Evol. Microbiol.">
        <title>The Global Catalogue of Microorganisms (GCM) 10K type strain sequencing project: providing services to taxonomists for standard genome sequencing and annotation.</title>
        <authorList>
            <consortium name="The Broad Institute Genomics Platform"/>
            <consortium name="The Broad Institute Genome Sequencing Center for Infectious Disease"/>
            <person name="Wu L."/>
            <person name="Ma J."/>
        </authorList>
    </citation>
    <scope>NUCLEOTIDE SEQUENCE [LARGE SCALE GENOMIC DNA]</scope>
    <source>
        <strain evidence="3">JCM 3367</strain>
    </source>
</reference>
<dbReference type="Pfam" id="PF03259">
    <property type="entry name" value="Robl_LC7"/>
    <property type="match status" value="1"/>
</dbReference>
<evidence type="ECO:0000313" key="2">
    <source>
        <dbReference type="EMBL" id="GAA2530253.1"/>
    </source>
</evidence>
<dbReference type="PANTHER" id="PTHR36222:SF1">
    <property type="entry name" value="SERINE PROTEASE INHIBITOR RV3364C"/>
    <property type="match status" value="1"/>
</dbReference>
<dbReference type="Gene3D" id="3.30.450.30">
    <property type="entry name" value="Dynein light chain 2a, cytoplasmic"/>
    <property type="match status" value="1"/>
</dbReference>
<comment type="caution">
    <text evidence="2">The sequence shown here is derived from an EMBL/GenBank/DDBJ whole genome shotgun (WGS) entry which is preliminary data.</text>
</comment>
<sequence>MTRPRRLDWMVEDLTQRVPSALHAVVLSSDGLPIGVSKGLTREDSEHLAAMAAGFQGLARSASRQFAAGEVRQTVVEMDEAYFFVSAAGQGACLAVLAGADADMGVVAYEMAMLVVRVGADLSAPTRTRPEEADGDVG</sequence>
<name>A0ABP6B078_9ACTN</name>
<evidence type="ECO:0000259" key="1">
    <source>
        <dbReference type="SMART" id="SM00960"/>
    </source>
</evidence>
<keyword evidence="3" id="KW-1185">Reference proteome</keyword>
<dbReference type="Proteomes" id="UP001499978">
    <property type="component" value="Unassembled WGS sequence"/>
</dbReference>
<dbReference type="SMART" id="SM00960">
    <property type="entry name" value="Robl_LC7"/>
    <property type="match status" value="1"/>
</dbReference>
<feature type="domain" description="Roadblock/LAMTOR2" evidence="1">
    <location>
        <begin position="8"/>
        <end position="98"/>
    </location>
</feature>